<proteinExistence type="predicted"/>
<sequence>MTECSPPVISPSLPASSIQHGGVILTNTDNSEKKDAVTGLLPLSSTLILQVVRVQDASQSLEQHLRSVTSRENDTKLRNTNGCTTVDDSDDDTIDNVANMHCGEMVLAMSEEA</sequence>
<accession>A0A0A9Z0D2</accession>
<evidence type="ECO:0000313" key="1">
    <source>
        <dbReference type="EMBL" id="JAG38707.1"/>
    </source>
</evidence>
<reference evidence="2" key="3">
    <citation type="journal article" date="2016" name="Gigascience">
        <title>De novo construction of an expanded transcriptome assembly for the western tarnished plant bug, Lygus hesperus.</title>
        <authorList>
            <person name="Tassone E.E."/>
            <person name="Geib S.M."/>
            <person name="Hall B."/>
            <person name="Fabrick J.A."/>
            <person name="Brent C.S."/>
            <person name="Hull J.J."/>
        </authorList>
    </citation>
    <scope>NUCLEOTIDE SEQUENCE</scope>
</reference>
<protein>
    <submittedName>
        <fullName evidence="1">Uncharacterized protein</fullName>
    </submittedName>
</protein>
<reference evidence="1" key="2">
    <citation type="submission" date="2014-07" db="EMBL/GenBank/DDBJ databases">
        <authorList>
            <person name="Hull J."/>
        </authorList>
    </citation>
    <scope>NUCLEOTIDE SEQUENCE</scope>
</reference>
<dbReference type="EMBL" id="GDHC01000936">
    <property type="protein sequence ID" value="JAQ17693.1"/>
    <property type="molecule type" value="Transcribed_RNA"/>
</dbReference>
<reference evidence="1" key="1">
    <citation type="journal article" date="2014" name="PLoS ONE">
        <title>Transcriptome-Based Identification of ABC Transporters in the Western Tarnished Plant Bug Lygus hesperus.</title>
        <authorList>
            <person name="Hull J.J."/>
            <person name="Chaney K."/>
            <person name="Geib S.M."/>
            <person name="Fabrick J.A."/>
            <person name="Brent C.S."/>
            <person name="Walsh D."/>
            <person name="Lavine L.C."/>
        </authorList>
    </citation>
    <scope>NUCLEOTIDE SEQUENCE</scope>
</reference>
<organism evidence="1">
    <name type="scientific">Lygus hesperus</name>
    <name type="common">Western plant bug</name>
    <dbReference type="NCBI Taxonomy" id="30085"/>
    <lineage>
        <taxon>Eukaryota</taxon>
        <taxon>Metazoa</taxon>
        <taxon>Ecdysozoa</taxon>
        <taxon>Arthropoda</taxon>
        <taxon>Hexapoda</taxon>
        <taxon>Insecta</taxon>
        <taxon>Pterygota</taxon>
        <taxon>Neoptera</taxon>
        <taxon>Paraneoptera</taxon>
        <taxon>Hemiptera</taxon>
        <taxon>Heteroptera</taxon>
        <taxon>Panheteroptera</taxon>
        <taxon>Cimicomorpha</taxon>
        <taxon>Miridae</taxon>
        <taxon>Mirini</taxon>
        <taxon>Lygus</taxon>
    </lineage>
</organism>
<dbReference type="AlphaFoldDB" id="A0A0A9Z0D2"/>
<name>A0A0A9Z0D2_LYGHE</name>
<dbReference type="EMBL" id="GBHO01004897">
    <property type="protein sequence ID" value="JAG38707.1"/>
    <property type="molecule type" value="Transcribed_RNA"/>
</dbReference>
<evidence type="ECO:0000313" key="2">
    <source>
        <dbReference type="EMBL" id="JAQ17693.1"/>
    </source>
</evidence>
<gene>
    <name evidence="1" type="ORF">CM83_17608</name>
    <name evidence="2" type="ORF">g.3315</name>
</gene>